<dbReference type="Pfam" id="PF00440">
    <property type="entry name" value="TetR_N"/>
    <property type="match status" value="1"/>
</dbReference>
<evidence type="ECO:0000256" key="5">
    <source>
        <dbReference type="SAM" id="MobiDB-lite"/>
    </source>
</evidence>
<feature type="region of interest" description="Disordered" evidence="5">
    <location>
        <begin position="1"/>
        <end position="36"/>
    </location>
</feature>
<feature type="DNA-binding region" description="H-T-H motif" evidence="4">
    <location>
        <begin position="67"/>
        <end position="86"/>
    </location>
</feature>
<dbReference type="RefSeq" id="WP_081659791.1">
    <property type="nucleotide sequence ID" value="NZ_JACIIY010000036.1"/>
</dbReference>
<feature type="domain" description="HTH tetR-type" evidence="6">
    <location>
        <begin position="44"/>
        <end position="104"/>
    </location>
</feature>
<evidence type="ECO:0000259" key="6">
    <source>
        <dbReference type="PROSITE" id="PS50977"/>
    </source>
</evidence>
<proteinExistence type="predicted"/>
<dbReference type="GO" id="GO:0003700">
    <property type="term" value="F:DNA-binding transcription factor activity"/>
    <property type="evidence" value="ECO:0007669"/>
    <property type="project" value="TreeGrafter"/>
</dbReference>
<dbReference type="GO" id="GO:0000976">
    <property type="term" value="F:transcription cis-regulatory region binding"/>
    <property type="evidence" value="ECO:0007669"/>
    <property type="project" value="TreeGrafter"/>
</dbReference>
<dbReference type="InterPro" id="IPR050109">
    <property type="entry name" value="HTH-type_TetR-like_transc_reg"/>
</dbReference>
<feature type="compositionally biased region" description="Low complexity" evidence="5">
    <location>
        <begin position="18"/>
        <end position="30"/>
    </location>
</feature>
<dbReference type="EMBL" id="VLKK01000016">
    <property type="protein sequence ID" value="TWH91453.1"/>
    <property type="molecule type" value="Genomic_DNA"/>
</dbReference>
<evidence type="ECO:0000313" key="8">
    <source>
        <dbReference type="Proteomes" id="UP000316624"/>
    </source>
</evidence>
<sequence>MSGDAGIKAGPGRGSKTGAGSSRRASRTAAPVPTKSALRSELKEFTRERLILAALTAFAENGYRLTTVDSIVQLAGTTTTTFYRHFASKYDLIEPLRQHLQEHVQGVLQLLDSPEVWTREGLRKWLDSYTAMWTDNQGLCEAYWEATHVEPDFARRAIPDMEIMIDSLTHLLAPLSKTEREPFRVKLSLLLLLADRAVYLAKISEADLGEAILDEFALILFRSFASD</sequence>
<dbReference type="PROSITE" id="PS50977">
    <property type="entry name" value="HTH_TETR_2"/>
    <property type="match status" value="1"/>
</dbReference>
<organism evidence="7 8">
    <name type="scientific">Sphingobium wenxiniae (strain DSM 21828 / CGMCC 1.7748 / JZ-1)</name>
    <dbReference type="NCBI Taxonomy" id="595605"/>
    <lineage>
        <taxon>Bacteria</taxon>
        <taxon>Pseudomonadati</taxon>
        <taxon>Pseudomonadota</taxon>
        <taxon>Alphaproteobacteria</taxon>
        <taxon>Sphingomonadales</taxon>
        <taxon>Sphingomonadaceae</taxon>
        <taxon>Sphingobium</taxon>
    </lineage>
</organism>
<evidence type="ECO:0000256" key="1">
    <source>
        <dbReference type="ARBA" id="ARBA00023015"/>
    </source>
</evidence>
<name>A0A562K880_SPHWJ</name>
<keyword evidence="3" id="KW-0804">Transcription</keyword>
<dbReference type="PRINTS" id="PR00455">
    <property type="entry name" value="HTHTETR"/>
</dbReference>
<dbReference type="InterPro" id="IPR009057">
    <property type="entry name" value="Homeodomain-like_sf"/>
</dbReference>
<comment type="caution">
    <text evidence="7">The sequence shown here is derived from an EMBL/GenBank/DDBJ whole genome shotgun (WGS) entry which is preliminary data.</text>
</comment>
<keyword evidence="1" id="KW-0805">Transcription regulation</keyword>
<dbReference type="PANTHER" id="PTHR30055:SF234">
    <property type="entry name" value="HTH-TYPE TRANSCRIPTIONAL REGULATOR BETI"/>
    <property type="match status" value="1"/>
</dbReference>
<dbReference type="SUPFAM" id="SSF46689">
    <property type="entry name" value="Homeodomain-like"/>
    <property type="match status" value="1"/>
</dbReference>
<accession>A0A562K880</accession>
<keyword evidence="2 4" id="KW-0238">DNA-binding</keyword>
<keyword evidence="8" id="KW-1185">Reference proteome</keyword>
<dbReference type="PANTHER" id="PTHR30055">
    <property type="entry name" value="HTH-TYPE TRANSCRIPTIONAL REGULATOR RUTR"/>
    <property type="match status" value="1"/>
</dbReference>
<dbReference type="AlphaFoldDB" id="A0A562K880"/>
<dbReference type="Gene3D" id="1.10.357.10">
    <property type="entry name" value="Tetracycline Repressor, domain 2"/>
    <property type="match status" value="1"/>
</dbReference>
<reference evidence="7 8" key="1">
    <citation type="journal article" date="2015" name="Stand. Genomic Sci.">
        <title>Genomic Encyclopedia of Bacterial and Archaeal Type Strains, Phase III: the genomes of soil and plant-associated and newly described type strains.</title>
        <authorList>
            <person name="Whitman W.B."/>
            <person name="Woyke T."/>
            <person name="Klenk H.P."/>
            <person name="Zhou Y."/>
            <person name="Lilburn T.G."/>
            <person name="Beck B.J."/>
            <person name="De Vos P."/>
            <person name="Vandamme P."/>
            <person name="Eisen J.A."/>
            <person name="Garrity G."/>
            <person name="Hugenholtz P."/>
            <person name="Kyrpides N.C."/>
        </authorList>
    </citation>
    <scope>NUCLEOTIDE SEQUENCE [LARGE SCALE GENOMIC DNA]</scope>
    <source>
        <strain evidence="7 8">CGMCC 1.7748</strain>
    </source>
</reference>
<evidence type="ECO:0000256" key="3">
    <source>
        <dbReference type="ARBA" id="ARBA00023163"/>
    </source>
</evidence>
<protein>
    <submittedName>
        <fullName evidence="7">TetR family transcriptional regulator</fullName>
    </submittedName>
</protein>
<evidence type="ECO:0000256" key="2">
    <source>
        <dbReference type="ARBA" id="ARBA00023125"/>
    </source>
</evidence>
<evidence type="ECO:0000313" key="7">
    <source>
        <dbReference type="EMBL" id="TWH91453.1"/>
    </source>
</evidence>
<dbReference type="Proteomes" id="UP000316624">
    <property type="component" value="Unassembled WGS sequence"/>
</dbReference>
<gene>
    <name evidence="7" type="ORF">IQ35_03267</name>
</gene>
<dbReference type="InterPro" id="IPR001647">
    <property type="entry name" value="HTH_TetR"/>
</dbReference>
<evidence type="ECO:0000256" key="4">
    <source>
        <dbReference type="PROSITE-ProRule" id="PRU00335"/>
    </source>
</evidence>